<dbReference type="GO" id="GO:0005975">
    <property type="term" value="P:carbohydrate metabolic process"/>
    <property type="evidence" value="ECO:0007669"/>
    <property type="project" value="InterPro"/>
</dbReference>
<dbReference type="Pfam" id="PF00128">
    <property type="entry name" value="Alpha-amylase"/>
    <property type="match status" value="1"/>
</dbReference>
<dbReference type="EMBL" id="CP044621">
    <property type="protein sequence ID" value="QRD84679.1"/>
    <property type="molecule type" value="Genomic_DNA"/>
</dbReference>
<evidence type="ECO:0000313" key="3">
    <source>
        <dbReference type="EMBL" id="QRD84679.1"/>
    </source>
</evidence>
<dbReference type="AlphaFoldDB" id="A0A7G5KBA1"/>
<protein>
    <submittedName>
        <fullName evidence="3">Glycoside hydrolase superfamily</fullName>
    </submittedName>
</protein>
<dbReference type="InterPro" id="IPR006047">
    <property type="entry name" value="GH13_cat_dom"/>
</dbReference>
<feature type="domain" description="Glycosyl hydrolase family 13 catalytic" evidence="2">
    <location>
        <begin position="38"/>
        <end position="235"/>
    </location>
</feature>
<organism evidence="3 4">
    <name type="scientific">Aspergillus flavus (strain ATCC 200026 / FGSC A1120 / IAM 13836 / NRRL 3357 / JCM 12722 / SRRC 167)</name>
    <dbReference type="NCBI Taxonomy" id="332952"/>
    <lineage>
        <taxon>Eukaryota</taxon>
        <taxon>Fungi</taxon>
        <taxon>Dikarya</taxon>
        <taxon>Ascomycota</taxon>
        <taxon>Pezizomycotina</taxon>
        <taxon>Eurotiomycetes</taxon>
        <taxon>Eurotiomycetidae</taxon>
        <taxon>Eurotiales</taxon>
        <taxon>Aspergillaceae</taxon>
        <taxon>Aspergillus</taxon>
        <taxon>Aspergillus subgen. Circumdati</taxon>
    </lineage>
</organism>
<proteinExistence type="inferred from homology"/>
<keyword evidence="4" id="KW-1185">Reference proteome</keyword>
<reference evidence="4" key="1">
    <citation type="journal article" date="2021" name="G3 (Bethesda)">
        <title>Chromosome assembled and annotated genome sequence of Aspergillus flavus NRRL 3357.</title>
        <authorList>
            <person name="Skerker J.M."/>
            <person name="Pianalto K.M."/>
            <person name="Mondo S.J."/>
            <person name="Yang K."/>
            <person name="Arkin A.P."/>
            <person name="Keller N.P."/>
            <person name="Grigoriev I.V."/>
            <person name="Louise Glass N.L."/>
        </authorList>
    </citation>
    <scope>NUCLEOTIDE SEQUENCE [LARGE SCALE GENOMIC DNA]</scope>
    <source>
        <strain evidence="4">ATCC 200026 / FGSC A1120 / IAM 13836 / NRRL 3357 / JCM 12722 / SRRC 167</strain>
    </source>
</reference>
<sequence>MAFAQKLTHWICAVSALTLLLPALAADTEAWKSRSIYQAMTDSFARTDGSKTHACNITAGLYCGGTWRGMIDRLDHIEDMGFDAVMVSPIVKKIEGRVSYGEAYHGYWVQDMYALNPHFGSSEDLLDLSKALHDCGIFLMTDTVINSMAYITNGTSPEGNINFTRLNPFDDPKYFHSYCEITDYDDYPLARKCWTGDDIVPLPDLKMEDKVVQTMLEKWIKETMGKTRFLSKYTV</sequence>
<dbReference type="PANTHER" id="PTHR10357:SF218">
    <property type="entry name" value="ALPHA-AMYLASE"/>
    <property type="match status" value="1"/>
</dbReference>
<dbReference type="Gene3D" id="3.20.20.80">
    <property type="entry name" value="Glycosidases"/>
    <property type="match status" value="1"/>
</dbReference>
<evidence type="ECO:0000256" key="1">
    <source>
        <dbReference type="ARBA" id="ARBA00008061"/>
    </source>
</evidence>
<keyword evidence="3" id="KW-0378">Hydrolase</keyword>
<evidence type="ECO:0000313" key="4">
    <source>
        <dbReference type="Proteomes" id="UP000596276"/>
    </source>
</evidence>
<name>A0A7G5KBA1_ASPFN</name>
<evidence type="ECO:0000259" key="2">
    <source>
        <dbReference type="SMART" id="SM00642"/>
    </source>
</evidence>
<comment type="similarity">
    <text evidence="1">Belongs to the glycosyl hydrolase 13 family.</text>
</comment>
<dbReference type="VEuPathDB" id="FungiDB:F9C07_1695850"/>
<dbReference type="VEuPathDB" id="FungiDB:AFLA_009484"/>
<dbReference type="Proteomes" id="UP000596276">
    <property type="component" value="Chromosome 5"/>
</dbReference>
<dbReference type="InterPro" id="IPR017853">
    <property type="entry name" value="GH"/>
</dbReference>
<dbReference type="SUPFAM" id="SSF51445">
    <property type="entry name" value="(Trans)glycosidases"/>
    <property type="match status" value="1"/>
</dbReference>
<dbReference type="GO" id="GO:0016787">
    <property type="term" value="F:hydrolase activity"/>
    <property type="evidence" value="ECO:0007669"/>
    <property type="project" value="UniProtKB-KW"/>
</dbReference>
<gene>
    <name evidence="3" type="ORF">F9C07_1695850</name>
</gene>
<dbReference type="PANTHER" id="PTHR10357">
    <property type="entry name" value="ALPHA-AMYLASE FAMILY MEMBER"/>
    <property type="match status" value="1"/>
</dbReference>
<dbReference type="SMART" id="SM00642">
    <property type="entry name" value="Aamy"/>
    <property type="match status" value="1"/>
</dbReference>
<accession>A0A7G5KBA1</accession>